<evidence type="ECO:0000256" key="2">
    <source>
        <dbReference type="ARBA" id="ARBA00022801"/>
    </source>
</evidence>
<dbReference type="EMBL" id="SAIY01000003">
    <property type="protein sequence ID" value="NGM12936.1"/>
    <property type="molecule type" value="Genomic_DNA"/>
</dbReference>
<comment type="caution">
    <text evidence="5">The sequence shown here is derived from an EMBL/GenBank/DDBJ whole genome shotgun (WGS) entry which is preliminary data.</text>
</comment>
<keyword evidence="1" id="KW-0479">Metal-binding</keyword>
<dbReference type="SUPFAM" id="SSF52768">
    <property type="entry name" value="Arginase/deacetylase"/>
    <property type="match status" value="1"/>
</dbReference>
<dbReference type="InterPro" id="IPR023696">
    <property type="entry name" value="Ureohydrolase_dom_sf"/>
</dbReference>
<dbReference type="RefSeq" id="WP_164446891.1">
    <property type="nucleotide sequence ID" value="NZ_SAIY01000003.1"/>
</dbReference>
<dbReference type="AlphaFoldDB" id="A0A6M1KVV8"/>
<evidence type="ECO:0000313" key="5">
    <source>
        <dbReference type="EMBL" id="NGM12936.1"/>
    </source>
</evidence>
<proteinExistence type="inferred from homology"/>
<organism evidence="5 6">
    <name type="scientific">Verrucosispora sioxanthis</name>
    <dbReference type="NCBI Taxonomy" id="2499994"/>
    <lineage>
        <taxon>Bacteria</taxon>
        <taxon>Bacillati</taxon>
        <taxon>Actinomycetota</taxon>
        <taxon>Actinomycetes</taxon>
        <taxon>Micromonosporales</taxon>
        <taxon>Micromonosporaceae</taxon>
        <taxon>Micromonospora</taxon>
    </lineage>
</organism>
<keyword evidence="2" id="KW-0378">Hydrolase</keyword>
<keyword evidence="3" id="KW-0464">Manganese</keyword>
<comment type="similarity">
    <text evidence="4">Belongs to the arginase family.</text>
</comment>
<dbReference type="PRINTS" id="PR00116">
    <property type="entry name" value="ARGINASE"/>
</dbReference>
<dbReference type="InterPro" id="IPR006035">
    <property type="entry name" value="Ureohydrolase"/>
</dbReference>
<dbReference type="PANTHER" id="PTHR43782:SF3">
    <property type="entry name" value="ARGINASE"/>
    <property type="match status" value="1"/>
</dbReference>
<dbReference type="GO" id="GO:0005829">
    <property type="term" value="C:cytosol"/>
    <property type="evidence" value="ECO:0007669"/>
    <property type="project" value="TreeGrafter"/>
</dbReference>
<accession>A0A6M1KVV8</accession>
<evidence type="ECO:0000256" key="3">
    <source>
        <dbReference type="ARBA" id="ARBA00023211"/>
    </source>
</evidence>
<evidence type="ECO:0000256" key="4">
    <source>
        <dbReference type="PROSITE-ProRule" id="PRU00742"/>
    </source>
</evidence>
<protein>
    <submittedName>
        <fullName evidence="5">Arginase family protein</fullName>
    </submittedName>
</protein>
<keyword evidence="6" id="KW-1185">Reference proteome</keyword>
<dbReference type="PANTHER" id="PTHR43782">
    <property type="entry name" value="ARGINASE"/>
    <property type="match status" value="1"/>
</dbReference>
<dbReference type="PROSITE" id="PS51409">
    <property type="entry name" value="ARGINASE_2"/>
    <property type="match status" value="1"/>
</dbReference>
<reference evidence="5 6" key="1">
    <citation type="submission" date="2020-02" db="EMBL/GenBank/DDBJ databases">
        <title>Draft Genome Sequence of Verrucosispora sp. Strain CWR15, Isolated from Gulf of Mexico Sponge.</title>
        <authorList>
            <person name="Kennedy S.J."/>
            <person name="Cella E."/>
            <person name="Azarian T."/>
            <person name="Baker B.J."/>
            <person name="Shaw L.N."/>
        </authorList>
    </citation>
    <scope>NUCLEOTIDE SEQUENCE [LARGE SCALE GENOMIC DNA]</scope>
    <source>
        <strain evidence="5 6">CWR15</strain>
    </source>
</reference>
<gene>
    <name evidence="5" type="ORF">ENC19_09840</name>
</gene>
<evidence type="ECO:0000256" key="1">
    <source>
        <dbReference type="ARBA" id="ARBA00022723"/>
    </source>
</evidence>
<evidence type="ECO:0000313" key="6">
    <source>
        <dbReference type="Proteomes" id="UP000478148"/>
    </source>
</evidence>
<dbReference type="Pfam" id="PF00491">
    <property type="entry name" value="Arginase"/>
    <property type="match status" value="1"/>
</dbReference>
<dbReference type="GO" id="GO:0004053">
    <property type="term" value="F:arginase activity"/>
    <property type="evidence" value="ECO:0007669"/>
    <property type="project" value="TreeGrafter"/>
</dbReference>
<sequence length="253" mass="26533">MTTILVPYHQDERLRDDEIPVSADITVRSQVLDGDAWRRVAGVCSATAAAVSPVVTAGGIPVVVSGDCMVAGGTVAGVQGAGVDPAVVWFDAHGDVHTVQTSTSGYLGGLSLRLLNGAHPDRYADVIGLRPVPAERTVLVDARDLDPAEIEYLAGSATRRIPVPEVSADTVPSGPLVLHIDVDVIDSDEVPGLRYPAPNGPSADAVLGACARLFATGRVVAFDVACPWLRTEDEGQRDIRTELLSRLTALATR</sequence>
<dbReference type="Proteomes" id="UP000478148">
    <property type="component" value="Unassembled WGS sequence"/>
</dbReference>
<name>A0A6M1KVV8_9ACTN</name>
<dbReference type="GO" id="GO:0030145">
    <property type="term" value="F:manganese ion binding"/>
    <property type="evidence" value="ECO:0007669"/>
    <property type="project" value="TreeGrafter"/>
</dbReference>
<dbReference type="Gene3D" id="3.40.800.10">
    <property type="entry name" value="Ureohydrolase domain"/>
    <property type="match status" value="1"/>
</dbReference>